<evidence type="ECO:0000313" key="2">
    <source>
        <dbReference type="Proteomes" id="UP001396334"/>
    </source>
</evidence>
<comment type="caution">
    <text evidence="1">The sequence shown here is derived from an EMBL/GenBank/DDBJ whole genome shotgun (WGS) entry which is preliminary data.</text>
</comment>
<accession>A0ABR2T5W7</accession>
<sequence>MSHIKLPFCTSLVVPNTISRKDGFIGVAFEAMLVTTTILDSSGVSPVLTIPPSVEGTPRVDISKSIPSSPVLISIFALLGNALSTTKSGGLPDDATTCFTSVFSRGPEVSELMLGFFGQLFLCGKSVRQLCDHSSQAEIDLLRLT</sequence>
<proteinExistence type="predicted"/>
<name>A0ABR2T5W7_9ROSI</name>
<keyword evidence="2" id="KW-1185">Reference proteome</keyword>
<dbReference type="EMBL" id="JBBPBN010000009">
    <property type="protein sequence ID" value="KAK9032720.1"/>
    <property type="molecule type" value="Genomic_DNA"/>
</dbReference>
<dbReference type="Proteomes" id="UP001396334">
    <property type="component" value="Unassembled WGS sequence"/>
</dbReference>
<gene>
    <name evidence="1" type="ORF">V6N11_056977</name>
</gene>
<organism evidence="1 2">
    <name type="scientific">Hibiscus sabdariffa</name>
    <name type="common">roselle</name>
    <dbReference type="NCBI Taxonomy" id="183260"/>
    <lineage>
        <taxon>Eukaryota</taxon>
        <taxon>Viridiplantae</taxon>
        <taxon>Streptophyta</taxon>
        <taxon>Embryophyta</taxon>
        <taxon>Tracheophyta</taxon>
        <taxon>Spermatophyta</taxon>
        <taxon>Magnoliopsida</taxon>
        <taxon>eudicotyledons</taxon>
        <taxon>Gunneridae</taxon>
        <taxon>Pentapetalae</taxon>
        <taxon>rosids</taxon>
        <taxon>malvids</taxon>
        <taxon>Malvales</taxon>
        <taxon>Malvaceae</taxon>
        <taxon>Malvoideae</taxon>
        <taxon>Hibiscus</taxon>
    </lineage>
</organism>
<reference evidence="1 2" key="1">
    <citation type="journal article" date="2024" name="G3 (Bethesda)">
        <title>Genome assembly of Hibiscus sabdariffa L. provides insights into metabolisms of medicinal natural products.</title>
        <authorList>
            <person name="Kim T."/>
        </authorList>
    </citation>
    <scope>NUCLEOTIDE SEQUENCE [LARGE SCALE GENOMIC DNA]</scope>
    <source>
        <strain evidence="1">TK-2024</strain>
        <tissue evidence="1">Old leaves</tissue>
    </source>
</reference>
<evidence type="ECO:0000313" key="1">
    <source>
        <dbReference type="EMBL" id="KAK9032720.1"/>
    </source>
</evidence>
<protein>
    <submittedName>
        <fullName evidence="1">Uncharacterized protein</fullName>
    </submittedName>
</protein>